<dbReference type="InterPro" id="IPR002938">
    <property type="entry name" value="FAD-bd"/>
</dbReference>
<comment type="caution">
    <text evidence="6">The sequence shown here is derived from an EMBL/GenBank/DDBJ whole genome shotgun (WGS) entry which is preliminary data.</text>
</comment>
<evidence type="ECO:0000256" key="1">
    <source>
        <dbReference type="ARBA" id="ARBA00022630"/>
    </source>
</evidence>
<dbReference type="PANTHER" id="PTHR43004">
    <property type="entry name" value="TRK SYSTEM POTASSIUM UPTAKE PROTEIN"/>
    <property type="match status" value="1"/>
</dbReference>
<name>A0A1V6PC59_9EURO</name>
<keyword evidence="1" id="KW-0285">Flavoprotein</keyword>
<evidence type="ECO:0000313" key="7">
    <source>
        <dbReference type="Proteomes" id="UP000191672"/>
    </source>
</evidence>
<evidence type="ECO:0000256" key="3">
    <source>
        <dbReference type="ARBA" id="ARBA00023002"/>
    </source>
</evidence>
<feature type="transmembrane region" description="Helical" evidence="4">
    <location>
        <begin position="15"/>
        <end position="34"/>
    </location>
</feature>
<evidence type="ECO:0000256" key="2">
    <source>
        <dbReference type="ARBA" id="ARBA00022827"/>
    </source>
</evidence>
<evidence type="ECO:0000259" key="5">
    <source>
        <dbReference type="Pfam" id="PF01494"/>
    </source>
</evidence>
<keyword evidence="3" id="KW-0560">Oxidoreductase</keyword>
<dbReference type="InterPro" id="IPR050641">
    <property type="entry name" value="RIFMO-like"/>
</dbReference>
<keyword evidence="7" id="KW-1185">Reference proteome</keyword>
<dbReference type="InterPro" id="IPR036188">
    <property type="entry name" value="FAD/NAD-bd_sf"/>
</dbReference>
<dbReference type="AlphaFoldDB" id="A0A1V6PC59"/>
<dbReference type="GO" id="GO:0071949">
    <property type="term" value="F:FAD binding"/>
    <property type="evidence" value="ECO:0007669"/>
    <property type="project" value="InterPro"/>
</dbReference>
<evidence type="ECO:0000313" key="6">
    <source>
        <dbReference type="EMBL" id="OQD74232.1"/>
    </source>
</evidence>
<feature type="domain" description="FAD-binding" evidence="5">
    <location>
        <begin position="15"/>
        <end position="53"/>
    </location>
</feature>
<organism evidence="6 7">
    <name type="scientific">Penicillium antarcticum</name>
    <dbReference type="NCBI Taxonomy" id="416450"/>
    <lineage>
        <taxon>Eukaryota</taxon>
        <taxon>Fungi</taxon>
        <taxon>Dikarya</taxon>
        <taxon>Ascomycota</taxon>
        <taxon>Pezizomycotina</taxon>
        <taxon>Eurotiomycetes</taxon>
        <taxon>Eurotiomycetidae</taxon>
        <taxon>Eurotiales</taxon>
        <taxon>Aspergillaceae</taxon>
        <taxon>Penicillium</taxon>
    </lineage>
</organism>
<dbReference type="SUPFAM" id="SSF51905">
    <property type="entry name" value="FAD/NAD(P)-binding domain"/>
    <property type="match status" value="1"/>
</dbReference>
<dbReference type="STRING" id="416450.A0A1V6PC59"/>
<dbReference type="Gene3D" id="3.50.50.60">
    <property type="entry name" value="FAD/NAD(P)-binding domain"/>
    <property type="match status" value="1"/>
</dbReference>
<dbReference type="Pfam" id="PF01494">
    <property type="entry name" value="FAD_binding_3"/>
    <property type="match status" value="1"/>
</dbReference>
<evidence type="ECO:0000256" key="4">
    <source>
        <dbReference type="SAM" id="Phobius"/>
    </source>
</evidence>
<dbReference type="PANTHER" id="PTHR43004:SF20">
    <property type="entry name" value="2-MONOOXYGENASE, PUTATIVE (AFU_ORTHOLOGUE AFUA_1G13660)-RELATED"/>
    <property type="match status" value="1"/>
</dbReference>
<dbReference type="GO" id="GO:0016709">
    <property type="term" value="F:oxidoreductase activity, acting on paired donors, with incorporation or reduction of molecular oxygen, NAD(P)H as one donor, and incorporation of one atom of oxygen"/>
    <property type="evidence" value="ECO:0007669"/>
    <property type="project" value="UniProtKB-ARBA"/>
</dbReference>
<keyword evidence="4" id="KW-0812">Transmembrane</keyword>
<sequence>MALNAMPPEVLRSKIDVLIIGAGPAGLMAAWWMARCGIKARIIDKRGTKVINGPREFVLGPHNLL</sequence>
<keyword evidence="4" id="KW-1133">Transmembrane helix</keyword>
<reference evidence="7" key="1">
    <citation type="journal article" date="2017" name="Nat. Microbiol.">
        <title>Global analysis of biosynthetic gene clusters reveals vast potential of secondary metabolite production in Penicillium species.</title>
        <authorList>
            <person name="Nielsen J.C."/>
            <person name="Grijseels S."/>
            <person name="Prigent S."/>
            <person name="Ji B."/>
            <person name="Dainat J."/>
            <person name="Nielsen K.F."/>
            <person name="Frisvad J.C."/>
            <person name="Workman M."/>
            <person name="Nielsen J."/>
        </authorList>
    </citation>
    <scope>NUCLEOTIDE SEQUENCE [LARGE SCALE GENOMIC DNA]</scope>
    <source>
        <strain evidence="7">IBT 31811</strain>
    </source>
</reference>
<dbReference type="Proteomes" id="UP000191672">
    <property type="component" value="Unassembled WGS sequence"/>
</dbReference>
<gene>
    <name evidence="6" type="ORF">PENANT_c184G09222</name>
</gene>
<protein>
    <recommendedName>
        <fullName evidence="5">FAD-binding domain-containing protein</fullName>
    </recommendedName>
</protein>
<accession>A0A1V6PC59</accession>
<dbReference type="EMBL" id="MDYN01000184">
    <property type="protein sequence ID" value="OQD74232.1"/>
    <property type="molecule type" value="Genomic_DNA"/>
</dbReference>
<keyword evidence="2" id="KW-0274">FAD</keyword>
<proteinExistence type="predicted"/>
<keyword evidence="4" id="KW-0472">Membrane</keyword>